<dbReference type="InterPro" id="IPR002156">
    <property type="entry name" value="RNaseH_domain"/>
</dbReference>
<dbReference type="OrthoDB" id="913718at2759"/>
<name>A0A9N7MVV2_STRHE</name>
<accession>A0A9N7MVV2</accession>
<evidence type="ECO:0000313" key="3">
    <source>
        <dbReference type="Proteomes" id="UP001153555"/>
    </source>
</evidence>
<comment type="caution">
    <text evidence="2">The sequence shown here is derived from an EMBL/GenBank/DDBJ whole genome shotgun (WGS) entry which is preliminary data.</text>
</comment>
<evidence type="ECO:0000259" key="1">
    <source>
        <dbReference type="Pfam" id="PF13456"/>
    </source>
</evidence>
<organism evidence="2 3">
    <name type="scientific">Striga hermonthica</name>
    <name type="common">Purple witchweed</name>
    <name type="synonym">Buchnera hermonthica</name>
    <dbReference type="NCBI Taxonomy" id="68872"/>
    <lineage>
        <taxon>Eukaryota</taxon>
        <taxon>Viridiplantae</taxon>
        <taxon>Streptophyta</taxon>
        <taxon>Embryophyta</taxon>
        <taxon>Tracheophyta</taxon>
        <taxon>Spermatophyta</taxon>
        <taxon>Magnoliopsida</taxon>
        <taxon>eudicotyledons</taxon>
        <taxon>Gunneridae</taxon>
        <taxon>Pentapetalae</taxon>
        <taxon>asterids</taxon>
        <taxon>lamiids</taxon>
        <taxon>Lamiales</taxon>
        <taxon>Orobanchaceae</taxon>
        <taxon>Buchnereae</taxon>
        <taxon>Striga</taxon>
    </lineage>
</organism>
<feature type="domain" description="RNase H type-1" evidence="1">
    <location>
        <begin position="179"/>
        <end position="254"/>
    </location>
</feature>
<dbReference type="GO" id="GO:0003676">
    <property type="term" value="F:nucleic acid binding"/>
    <property type="evidence" value="ECO:0007669"/>
    <property type="project" value="InterPro"/>
</dbReference>
<dbReference type="AlphaFoldDB" id="A0A9N7MVV2"/>
<dbReference type="Proteomes" id="UP001153555">
    <property type="component" value="Unassembled WGS sequence"/>
</dbReference>
<proteinExistence type="predicted"/>
<dbReference type="EMBL" id="CACSLK010012206">
    <property type="protein sequence ID" value="CAA0814228.1"/>
    <property type="molecule type" value="Genomic_DNA"/>
</dbReference>
<dbReference type="Pfam" id="PF13456">
    <property type="entry name" value="RVT_3"/>
    <property type="match status" value="1"/>
</dbReference>
<evidence type="ECO:0000313" key="2">
    <source>
        <dbReference type="EMBL" id="CAA0814228.1"/>
    </source>
</evidence>
<keyword evidence="3" id="KW-1185">Reference proteome</keyword>
<dbReference type="GO" id="GO:0004523">
    <property type="term" value="F:RNA-DNA hybrid ribonuclease activity"/>
    <property type="evidence" value="ECO:0007669"/>
    <property type="project" value="InterPro"/>
</dbReference>
<sequence>MGFRNLSAFNKALLAKQVWRIIQNLDSLVARILKARYFRHSDILAAPLGRKPSFIWRSMVCSRDIITKASVWKIGRGNKIDIFRDVWLPSRRKCFSFVHHSFPSVCKVEDLLLEGNWNESLVSSLFPHFIAKEILQIPLPGSDKEDERYWCFDEKGKYSVREGYKVEMGFYNSQVNQSEGLAHCDELKQTPVQIFSDSLLAVQAVTDTNKSSGYTRSWANDIRVALSEASATTRQLYHMRRSANIVAHAIASFASFSSSPLLWKVDAFPSCLKDLVCNDTLLST</sequence>
<protein>
    <submittedName>
        <fullName evidence="2">Ribonuclease H-like superfamily protein</fullName>
    </submittedName>
</protein>
<reference evidence="2" key="1">
    <citation type="submission" date="2019-12" db="EMBL/GenBank/DDBJ databases">
        <authorList>
            <person name="Scholes J."/>
        </authorList>
    </citation>
    <scope>NUCLEOTIDE SEQUENCE</scope>
</reference>
<gene>
    <name evidence="2" type="ORF">SHERM_14532</name>
</gene>